<protein>
    <submittedName>
        <fullName evidence="1">Uncharacterized protein</fullName>
    </submittedName>
</protein>
<evidence type="ECO:0000313" key="2">
    <source>
        <dbReference type="Proteomes" id="UP001153555"/>
    </source>
</evidence>
<dbReference type="Proteomes" id="UP001153555">
    <property type="component" value="Unassembled WGS sequence"/>
</dbReference>
<feature type="non-terminal residue" evidence="1">
    <location>
        <position position="1"/>
    </location>
</feature>
<keyword evidence="2" id="KW-1185">Reference proteome</keyword>
<evidence type="ECO:0000313" key="1">
    <source>
        <dbReference type="EMBL" id="CAA0826224.1"/>
    </source>
</evidence>
<name>A0A9N7RFS5_STRHE</name>
<dbReference type="OrthoDB" id="512555at2759"/>
<reference evidence="1" key="1">
    <citation type="submission" date="2019-12" db="EMBL/GenBank/DDBJ databases">
        <authorList>
            <person name="Scholes J."/>
        </authorList>
    </citation>
    <scope>NUCLEOTIDE SEQUENCE</scope>
</reference>
<feature type="non-terminal residue" evidence="1">
    <location>
        <position position="56"/>
    </location>
</feature>
<organism evidence="1 2">
    <name type="scientific">Striga hermonthica</name>
    <name type="common">Purple witchweed</name>
    <name type="synonym">Buchnera hermonthica</name>
    <dbReference type="NCBI Taxonomy" id="68872"/>
    <lineage>
        <taxon>Eukaryota</taxon>
        <taxon>Viridiplantae</taxon>
        <taxon>Streptophyta</taxon>
        <taxon>Embryophyta</taxon>
        <taxon>Tracheophyta</taxon>
        <taxon>Spermatophyta</taxon>
        <taxon>Magnoliopsida</taxon>
        <taxon>eudicotyledons</taxon>
        <taxon>Gunneridae</taxon>
        <taxon>Pentapetalae</taxon>
        <taxon>asterids</taxon>
        <taxon>lamiids</taxon>
        <taxon>Lamiales</taxon>
        <taxon>Orobanchaceae</taxon>
        <taxon>Buchnereae</taxon>
        <taxon>Striga</taxon>
    </lineage>
</organism>
<sequence>LFTGQAVNMNKSAVFFSRNTPLPLQHSICSTLNGITAHRSTRYLGLPLGIGKSKKE</sequence>
<dbReference type="AlphaFoldDB" id="A0A9N7RFS5"/>
<gene>
    <name evidence="1" type="ORF">SHERM_22610</name>
</gene>
<accession>A0A9N7RFS5</accession>
<comment type="caution">
    <text evidence="1">The sequence shown here is derived from an EMBL/GenBank/DDBJ whole genome shotgun (WGS) entry which is preliminary data.</text>
</comment>
<dbReference type="EMBL" id="CACSLK010027388">
    <property type="protein sequence ID" value="CAA0826224.1"/>
    <property type="molecule type" value="Genomic_DNA"/>
</dbReference>
<proteinExistence type="predicted"/>